<dbReference type="RefSeq" id="XP_052117584.1">
    <property type="nucleotide sequence ID" value="XM_052261624.1"/>
</dbReference>
<name>A0A9C6TZ33_ARADU</name>
<keyword evidence="1" id="KW-1185">Reference proteome</keyword>
<accession>A0A9C6TZ33</accession>
<protein>
    <submittedName>
        <fullName evidence="2">Protein FAR1-RELATED SEQUENCE 5-like</fullName>
    </submittedName>
</protein>
<dbReference type="AlphaFoldDB" id="A0A9C6TZ33"/>
<gene>
    <name evidence="2" type="primary">LOC107488022</name>
</gene>
<organism evidence="1 2">
    <name type="scientific">Arachis duranensis</name>
    <name type="common">Wild peanut</name>
    <dbReference type="NCBI Taxonomy" id="130453"/>
    <lineage>
        <taxon>Eukaryota</taxon>
        <taxon>Viridiplantae</taxon>
        <taxon>Streptophyta</taxon>
        <taxon>Embryophyta</taxon>
        <taxon>Tracheophyta</taxon>
        <taxon>Spermatophyta</taxon>
        <taxon>Magnoliopsida</taxon>
        <taxon>eudicotyledons</taxon>
        <taxon>Gunneridae</taxon>
        <taxon>Pentapetalae</taxon>
        <taxon>rosids</taxon>
        <taxon>fabids</taxon>
        <taxon>Fabales</taxon>
        <taxon>Fabaceae</taxon>
        <taxon>Papilionoideae</taxon>
        <taxon>50 kb inversion clade</taxon>
        <taxon>dalbergioids sensu lato</taxon>
        <taxon>Dalbergieae</taxon>
        <taxon>Pterocarpus clade</taxon>
        <taxon>Arachis</taxon>
    </lineage>
</organism>
<dbReference type="PANTHER" id="PTHR47718">
    <property type="entry name" value="OS01G0519700 PROTEIN"/>
    <property type="match status" value="1"/>
</dbReference>
<dbReference type="KEGG" id="adu:107488022"/>
<sequence length="257" mass="29683">MRFVQLHMAHEFYVTYAKKVRFATKIRMTTCDKITKEPVNQAIYYNRDMFCGSLTKHQHGFQPPDARELVMLAKCVIKDNDEVGIRSNKTFLALANEARGPFNLGFSEKDLRNYITVRLRTSNLNVDVREMMNYFMRMKDINLNFFYAVKLHEECKFRSAVWVDARCRALYEYYGDVVLFNSTYSTNMHGLPFPSFVSVNHHDKSTFLSCALLGNEKISSALELLHRGSSPINADQCFVRSKRRYPIHATVGASGTL</sequence>
<dbReference type="GeneID" id="107488022"/>
<proteinExistence type="predicted"/>
<evidence type="ECO:0000313" key="2">
    <source>
        <dbReference type="RefSeq" id="XP_052117584.1"/>
    </source>
</evidence>
<reference evidence="2" key="2">
    <citation type="submission" date="2025-08" db="UniProtKB">
        <authorList>
            <consortium name="RefSeq"/>
        </authorList>
    </citation>
    <scope>IDENTIFICATION</scope>
    <source>
        <tissue evidence="2">Whole plant</tissue>
    </source>
</reference>
<reference evidence="1" key="1">
    <citation type="journal article" date="2016" name="Nat. Genet.">
        <title>The genome sequences of Arachis duranensis and Arachis ipaensis, the diploid ancestors of cultivated peanut.</title>
        <authorList>
            <person name="Bertioli D.J."/>
            <person name="Cannon S.B."/>
            <person name="Froenicke L."/>
            <person name="Huang G."/>
            <person name="Farmer A.D."/>
            <person name="Cannon E.K."/>
            <person name="Liu X."/>
            <person name="Gao D."/>
            <person name="Clevenger J."/>
            <person name="Dash S."/>
            <person name="Ren L."/>
            <person name="Moretzsohn M.C."/>
            <person name="Shirasawa K."/>
            <person name="Huang W."/>
            <person name="Vidigal B."/>
            <person name="Abernathy B."/>
            <person name="Chu Y."/>
            <person name="Niederhuth C.E."/>
            <person name="Umale P."/>
            <person name="Araujo A.C."/>
            <person name="Kozik A."/>
            <person name="Kim K.D."/>
            <person name="Burow M.D."/>
            <person name="Varshney R.K."/>
            <person name="Wang X."/>
            <person name="Zhang X."/>
            <person name="Barkley N."/>
            <person name="Guimaraes P.M."/>
            <person name="Isobe S."/>
            <person name="Guo B."/>
            <person name="Liao B."/>
            <person name="Stalker H.T."/>
            <person name="Schmitz R.J."/>
            <person name="Scheffler B.E."/>
            <person name="Leal-Bertioli S.C."/>
            <person name="Xun X."/>
            <person name="Jackson S.A."/>
            <person name="Michelmore R."/>
            <person name="Ozias-Akins P."/>
        </authorList>
    </citation>
    <scope>NUCLEOTIDE SEQUENCE [LARGE SCALE GENOMIC DNA]</scope>
    <source>
        <strain evidence="1">cv. V14167</strain>
    </source>
</reference>
<dbReference type="Proteomes" id="UP000515211">
    <property type="component" value="Chromosome 5"/>
</dbReference>
<evidence type="ECO:0000313" key="1">
    <source>
        <dbReference type="Proteomes" id="UP000515211"/>
    </source>
</evidence>